<dbReference type="STRING" id="27342.A0A0H2R185"/>
<dbReference type="GO" id="GO:0006310">
    <property type="term" value="P:DNA recombination"/>
    <property type="evidence" value="ECO:0007669"/>
    <property type="project" value="TreeGrafter"/>
</dbReference>
<evidence type="ECO:0000256" key="5">
    <source>
        <dbReference type="ARBA" id="ARBA00023235"/>
    </source>
</evidence>
<protein>
    <recommendedName>
        <fullName evidence="7">DNA 3'-5' helicase</fullName>
        <ecNumber evidence="7">5.6.2.4</ecNumber>
    </recommendedName>
</protein>
<dbReference type="OrthoDB" id="10261556at2759"/>
<feature type="domain" description="Helicase C-terminal" evidence="10">
    <location>
        <begin position="224"/>
        <end position="391"/>
    </location>
</feature>
<dbReference type="EC" id="5.6.2.4" evidence="7"/>
<feature type="domain" description="Helicase ATP-binding" evidence="9">
    <location>
        <begin position="19"/>
        <end position="196"/>
    </location>
</feature>
<comment type="similarity">
    <text evidence="1">Belongs to the helicase family. RecQ subfamily.</text>
</comment>
<keyword evidence="11" id="KW-0378">Hydrolase</keyword>
<evidence type="ECO:0000256" key="6">
    <source>
        <dbReference type="ARBA" id="ARBA00034617"/>
    </source>
</evidence>
<gene>
    <name evidence="11" type="ORF">SCHPADRAFT_839808</name>
</gene>
<dbReference type="GO" id="GO:0016787">
    <property type="term" value="F:hydrolase activity"/>
    <property type="evidence" value="ECO:0007669"/>
    <property type="project" value="UniProtKB-KW"/>
</dbReference>
<evidence type="ECO:0000256" key="3">
    <source>
        <dbReference type="ARBA" id="ARBA00022840"/>
    </source>
</evidence>
<comment type="catalytic activity">
    <reaction evidence="6">
        <text>Couples ATP hydrolysis with the unwinding of duplex DNA by translocating in the 3'-5' direction.</text>
        <dbReference type="EC" id="5.6.2.4"/>
    </reaction>
</comment>
<dbReference type="InterPro" id="IPR027417">
    <property type="entry name" value="P-loop_NTPase"/>
</dbReference>
<dbReference type="InterPro" id="IPR014001">
    <property type="entry name" value="Helicase_ATP-bd"/>
</dbReference>
<dbReference type="GO" id="GO:0043138">
    <property type="term" value="F:3'-5' DNA helicase activity"/>
    <property type="evidence" value="ECO:0007669"/>
    <property type="project" value="UniProtKB-EC"/>
</dbReference>
<dbReference type="AlphaFoldDB" id="A0A0H2R185"/>
<dbReference type="GO" id="GO:0005694">
    <property type="term" value="C:chromosome"/>
    <property type="evidence" value="ECO:0007669"/>
    <property type="project" value="TreeGrafter"/>
</dbReference>
<feature type="compositionally biased region" description="Basic residues" evidence="8">
    <location>
        <begin position="361"/>
        <end position="379"/>
    </location>
</feature>
<dbReference type="SMART" id="SM00487">
    <property type="entry name" value="DEXDc"/>
    <property type="match status" value="1"/>
</dbReference>
<evidence type="ECO:0000256" key="2">
    <source>
        <dbReference type="ARBA" id="ARBA00022741"/>
    </source>
</evidence>
<evidence type="ECO:0000313" key="12">
    <source>
        <dbReference type="Proteomes" id="UP000053477"/>
    </source>
</evidence>
<feature type="compositionally biased region" description="Basic and acidic residues" evidence="8">
    <location>
        <begin position="387"/>
        <end position="396"/>
    </location>
</feature>
<keyword evidence="3" id="KW-0067">ATP-binding</keyword>
<dbReference type="PROSITE" id="PS51192">
    <property type="entry name" value="HELICASE_ATP_BIND_1"/>
    <property type="match status" value="1"/>
</dbReference>
<keyword evidence="5" id="KW-0413">Isomerase</keyword>
<dbReference type="GO" id="GO:0009378">
    <property type="term" value="F:four-way junction helicase activity"/>
    <property type="evidence" value="ECO:0007669"/>
    <property type="project" value="TreeGrafter"/>
</dbReference>
<dbReference type="GO" id="GO:0005524">
    <property type="term" value="F:ATP binding"/>
    <property type="evidence" value="ECO:0007669"/>
    <property type="project" value="UniProtKB-KW"/>
</dbReference>
<feature type="non-terminal residue" evidence="11">
    <location>
        <position position="550"/>
    </location>
</feature>
<dbReference type="Gene3D" id="3.40.50.300">
    <property type="entry name" value="P-loop containing nucleotide triphosphate hydrolases"/>
    <property type="match status" value="2"/>
</dbReference>
<proteinExistence type="inferred from homology"/>
<dbReference type="PANTHER" id="PTHR13710">
    <property type="entry name" value="DNA HELICASE RECQ FAMILY MEMBER"/>
    <property type="match status" value="1"/>
</dbReference>
<name>A0A0H2R185_9AGAM</name>
<keyword evidence="2" id="KW-0547">Nucleotide-binding</keyword>
<dbReference type="SUPFAM" id="SSF52540">
    <property type="entry name" value="P-loop containing nucleoside triphosphate hydrolases"/>
    <property type="match status" value="1"/>
</dbReference>
<feature type="region of interest" description="Disordered" evidence="8">
    <location>
        <begin position="358"/>
        <end position="412"/>
    </location>
</feature>
<evidence type="ECO:0000259" key="9">
    <source>
        <dbReference type="PROSITE" id="PS51192"/>
    </source>
</evidence>
<keyword evidence="4" id="KW-0238">DNA-binding</keyword>
<evidence type="ECO:0000256" key="7">
    <source>
        <dbReference type="ARBA" id="ARBA00034808"/>
    </source>
</evidence>
<evidence type="ECO:0000259" key="10">
    <source>
        <dbReference type="PROSITE" id="PS51194"/>
    </source>
</evidence>
<reference evidence="11 12" key="1">
    <citation type="submission" date="2015-04" db="EMBL/GenBank/DDBJ databases">
        <title>Complete genome sequence of Schizopora paradoxa KUC8140, a cosmopolitan wood degrader in East Asia.</title>
        <authorList>
            <consortium name="DOE Joint Genome Institute"/>
            <person name="Min B."/>
            <person name="Park H."/>
            <person name="Jang Y."/>
            <person name="Kim J.-J."/>
            <person name="Kim K.H."/>
            <person name="Pangilinan J."/>
            <person name="Lipzen A."/>
            <person name="Riley R."/>
            <person name="Grigoriev I.V."/>
            <person name="Spatafora J.W."/>
            <person name="Choi I.-G."/>
        </authorList>
    </citation>
    <scope>NUCLEOTIDE SEQUENCE [LARGE SCALE GENOMIC DNA]</scope>
    <source>
        <strain evidence="11 12">KUC8140</strain>
    </source>
</reference>
<keyword evidence="12" id="KW-1185">Reference proteome</keyword>
<dbReference type="GO" id="GO:0005737">
    <property type="term" value="C:cytoplasm"/>
    <property type="evidence" value="ECO:0007669"/>
    <property type="project" value="TreeGrafter"/>
</dbReference>
<evidence type="ECO:0000256" key="4">
    <source>
        <dbReference type="ARBA" id="ARBA00023125"/>
    </source>
</evidence>
<dbReference type="PROSITE" id="PS51194">
    <property type="entry name" value="HELICASE_CTER"/>
    <property type="match status" value="1"/>
</dbReference>
<evidence type="ECO:0000256" key="8">
    <source>
        <dbReference type="SAM" id="MobiDB-lite"/>
    </source>
</evidence>
<dbReference type="PANTHER" id="PTHR13710:SF105">
    <property type="entry name" value="ATP-DEPENDENT DNA HELICASE Q1"/>
    <property type="match status" value="1"/>
</dbReference>
<evidence type="ECO:0000256" key="1">
    <source>
        <dbReference type="ARBA" id="ARBA00005446"/>
    </source>
</evidence>
<dbReference type="GO" id="GO:0003677">
    <property type="term" value="F:DNA binding"/>
    <property type="evidence" value="ECO:0007669"/>
    <property type="project" value="UniProtKB-KW"/>
</dbReference>
<dbReference type="Proteomes" id="UP000053477">
    <property type="component" value="Unassembled WGS sequence"/>
</dbReference>
<dbReference type="Pfam" id="PF00271">
    <property type="entry name" value="Helicase_C"/>
    <property type="match status" value="1"/>
</dbReference>
<evidence type="ECO:0000313" key="11">
    <source>
        <dbReference type="EMBL" id="KLO05062.1"/>
    </source>
</evidence>
<dbReference type="InterPro" id="IPR001650">
    <property type="entry name" value="Helicase_C-like"/>
</dbReference>
<dbReference type="Pfam" id="PF00270">
    <property type="entry name" value="DEAD"/>
    <property type="match status" value="1"/>
</dbReference>
<dbReference type="EMBL" id="KQ086371">
    <property type="protein sequence ID" value="KLO05062.1"/>
    <property type="molecule type" value="Genomic_DNA"/>
</dbReference>
<dbReference type="InParanoid" id="A0A0H2R185"/>
<dbReference type="InterPro" id="IPR011545">
    <property type="entry name" value="DEAD/DEAH_box_helicase_dom"/>
</dbReference>
<dbReference type="SMART" id="SM00490">
    <property type="entry name" value="HELICc"/>
    <property type="match status" value="1"/>
</dbReference>
<dbReference type="GO" id="GO:0006281">
    <property type="term" value="P:DNA repair"/>
    <property type="evidence" value="ECO:0007669"/>
    <property type="project" value="TreeGrafter"/>
</dbReference>
<organism evidence="11 12">
    <name type="scientific">Schizopora paradoxa</name>
    <dbReference type="NCBI Taxonomy" id="27342"/>
    <lineage>
        <taxon>Eukaryota</taxon>
        <taxon>Fungi</taxon>
        <taxon>Dikarya</taxon>
        <taxon>Basidiomycota</taxon>
        <taxon>Agaricomycotina</taxon>
        <taxon>Agaricomycetes</taxon>
        <taxon>Hymenochaetales</taxon>
        <taxon>Schizoporaceae</taxon>
        <taxon>Schizopora</taxon>
    </lineage>
</organism>
<accession>A0A0H2R185</accession>
<sequence length="550" mass="61272">MEAHFQDGRMPRDFQVDMVIAQEESRDAMCHAATGLGKTFIAAAPFFLEKNKTRVTIMVSPLVALQNEMVETFRNEYGVTAIAINNSHGGCTYKVMKDIASGMYNIVLLSPEMLLTERFIQNVLRDKEFSARVYSVFIDEAHCISHWGESFRKQYGRLGMIRAFLPKGTPVTAVSASLTPRVARDVRGSLQFRDGYLFVNKGNNRSNVSLVVRSIHNKAESYTDLDFLVPDGTTQRTAIKKAWVYCDSIHDGSDIVDHLQDKLPPELHDAIRPYHATLDNDYRAKCMRLFREGHIRVLVCTDAAGMGCNVPNIDIVVQWKLTGKLSSFIQRAGRAARGPDRTGIAVLLAEPSAYTLDTAKKSKTKKTAKSKTARTKKSRPQNTRPRLSKEVAEQHGRWRGQRNGKGDSVPALSDVDAASPPEVHIQEDTEGTHALVQTSTCRRTVISSVFGNPASVVTVPCCDICDPTLLNLTRPGEEKKAPRNPKAPEINPNLHIALSLRNWRSRIFERDYPGAFFGASSLLPDDAIDIIASLPLFTDKIIKAHLQNKW</sequence>